<dbReference type="AlphaFoldDB" id="A0A0D6Q5W2"/>
<name>A0A0D6Q5W2_KOMEU</name>
<protein>
    <submittedName>
        <fullName evidence="1">Uncharacterized protein</fullName>
    </submittedName>
</protein>
<sequence length="87" mass="9496">MSDDLDNISITPRGMGVLIAELGAADNEAAFCLRLQGHLLSMARSYTQQGYSDKEIVGFMQQIADGAAFRRNELRPIANIHHTPGHA</sequence>
<comment type="caution">
    <text evidence="1">The sequence shown here is derived from an EMBL/GenBank/DDBJ whole genome shotgun (WGS) entry which is preliminary data.</text>
</comment>
<evidence type="ECO:0000313" key="2">
    <source>
        <dbReference type="Proteomes" id="UP000032675"/>
    </source>
</evidence>
<dbReference type="Proteomes" id="UP000032675">
    <property type="component" value="Unassembled WGS sequence"/>
</dbReference>
<evidence type="ECO:0000313" key="1">
    <source>
        <dbReference type="EMBL" id="GAN98161.1"/>
    </source>
</evidence>
<organism evidence="1 2">
    <name type="scientific">Komagataeibacter europaeus NBRC 3261</name>
    <dbReference type="NCBI Taxonomy" id="1234669"/>
    <lineage>
        <taxon>Bacteria</taxon>
        <taxon>Pseudomonadati</taxon>
        <taxon>Pseudomonadota</taxon>
        <taxon>Alphaproteobacteria</taxon>
        <taxon>Acetobacterales</taxon>
        <taxon>Acetobacteraceae</taxon>
        <taxon>Komagataeibacter</taxon>
    </lineage>
</organism>
<dbReference type="EMBL" id="BANI01000431">
    <property type="protein sequence ID" value="GAN98161.1"/>
    <property type="molecule type" value="Genomic_DNA"/>
</dbReference>
<reference evidence="1 2" key="1">
    <citation type="submission" date="2012-11" db="EMBL/GenBank/DDBJ databases">
        <title>Whole genome sequence of Gluconacetobacter europaeus NBRC3261.</title>
        <authorList>
            <person name="Azuma Y."/>
            <person name="Higashiura N."/>
            <person name="Hirakawa H."/>
            <person name="Matsushita K."/>
        </authorList>
    </citation>
    <scope>NUCLEOTIDE SEQUENCE [LARGE SCALE GENOMIC DNA]</scope>
    <source>
        <strain evidence="1 2">NBRC 3261</strain>
    </source>
</reference>
<proteinExistence type="predicted"/>
<gene>
    <name evidence="1" type="ORF">Geu3261_0527_001</name>
</gene>
<accession>A0A0D6Q5W2</accession>
<dbReference type="RefSeq" id="WP_048852615.1">
    <property type="nucleotide sequence ID" value="NZ_BANI01000431.1"/>
</dbReference>